<dbReference type="Proteomes" id="UP001164539">
    <property type="component" value="Chromosome 3"/>
</dbReference>
<dbReference type="EMBL" id="CM051396">
    <property type="protein sequence ID" value="KAJ4723173.1"/>
    <property type="molecule type" value="Genomic_DNA"/>
</dbReference>
<comment type="caution">
    <text evidence="1">The sequence shown here is derived from an EMBL/GenBank/DDBJ whole genome shotgun (WGS) entry which is preliminary data.</text>
</comment>
<keyword evidence="2" id="KW-1185">Reference proteome</keyword>
<reference evidence="1 2" key="1">
    <citation type="journal article" date="2023" name="Science">
        <title>Complex scaffold remodeling in plant triterpene biosynthesis.</title>
        <authorList>
            <person name="De La Pena R."/>
            <person name="Hodgson H."/>
            <person name="Liu J.C."/>
            <person name="Stephenson M.J."/>
            <person name="Martin A.C."/>
            <person name="Owen C."/>
            <person name="Harkess A."/>
            <person name="Leebens-Mack J."/>
            <person name="Jimenez L.E."/>
            <person name="Osbourn A."/>
            <person name="Sattely E.S."/>
        </authorList>
    </citation>
    <scope>NUCLEOTIDE SEQUENCE [LARGE SCALE GENOMIC DNA]</scope>
    <source>
        <strain evidence="2">cv. JPN11</strain>
        <tissue evidence="1">Leaf</tissue>
    </source>
</reference>
<accession>A0ACC1YJF9</accession>
<sequence>MLKHCIFINFLLAKHPDDEEIVQGHRSVYHYSRCFLMLDDCNKMQCKPSQIVTKLEGTKDTKSEFRNKS</sequence>
<organism evidence="1 2">
    <name type="scientific">Melia azedarach</name>
    <name type="common">Chinaberry tree</name>
    <dbReference type="NCBI Taxonomy" id="155640"/>
    <lineage>
        <taxon>Eukaryota</taxon>
        <taxon>Viridiplantae</taxon>
        <taxon>Streptophyta</taxon>
        <taxon>Embryophyta</taxon>
        <taxon>Tracheophyta</taxon>
        <taxon>Spermatophyta</taxon>
        <taxon>Magnoliopsida</taxon>
        <taxon>eudicotyledons</taxon>
        <taxon>Gunneridae</taxon>
        <taxon>Pentapetalae</taxon>
        <taxon>rosids</taxon>
        <taxon>malvids</taxon>
        <taxon>Sapindales</taxon>
        <taxon>Meliaceae</taxon>
        <taxon>Melia</taxon>
    </lineage>
</organism>
<evidence type="ECO:0000313" key="2">
    <source>
        <dbReference type="Proteomes" id="UP001164539"/>
    </source>
</evidence>
<proteinExistence type="predicted"/>
<evidence type="ECO:0000313" key="1">
    <source>
        <dbReference type="EMBL" id="KAJ4723173.1"/>
    </source>
</evidence>
<name>A0ACC1YJF9_MELAZ</name>
<gene>
    <name evidence="1" type="ORF">OWV82_006577</name>
</gene>
<protein>
    <submittedName>
        <fullName evidence="1">Uncharacterized protein</fullName>
    </submittedName>
</protein>